<accession>A0A9D6V0Q2</accession>
<feature type="domain" description="4Fe-4S ferredoxin-type" evidence="4">
    <location>
        <begin position="1"/>
        <end position="35"/>
    </location>
</feature>
<dbReference type="PROSITE" id="PS51379">
    <property type="entry name" value="4FE4S_FER_2"/>
    <property type="match status" value="2"/>
</dbReference>
<comment type="caution">
    <text evidence="5">The sequence shown here is derived from an EMBL/GenBank/DDBJ whole genome shotgun (WGS) entry which is preliminary data.</text>
</comment>
<dbReference type="Proteomes" id="UP000807825">
    <property type="component" value="Unassembled WGS sequence"/>
</dbReference>
<organism evidence="5 6">
    <name type="scientific">Desulfomonile tiedjei</name>
    <dbReference type="NCBI Taxonomy" id="2358"/>
    <lineage>
        <taxon>Bacteria</taxon>
        <taxon>Pseudomonadati</taxon>
        <taxon>Thermodesulfobacteriota</taxon>
        <taxon>Desulfomonilia</taxon>
        <taxon>Desulfomonilales</taxon>
        <taxon>Desulfomonilaceae</taxon>
        <taxon>Desulfomonile</taxon>
    </lineage>
</organism>
<dbReference type="SUPFAM" id="SSF54862">
    <property type="entry name" value="4Fe-4S ferredoxins"/>
    <property type="match status" value="1"/>
</dbReference>
<proteinExistence type="predicted"/>
<dbReference type="InterPro" id="IPR017900">
    <property type="entry name" value="4Fe4S_Fe_S_CS"/>
</dbReference>
<evidence type="ECO:0000313" key="6">
    <source>
        <dbReference type="Proteomes" id="UP000807825"/>
    </source>
</evidence>
<evidence type="ECO:0000256" key="2">
    <source>
        <dbReference type="ARBA" id="ARBA00023004"/>
    </source>
</evidence>
<dbReference type="InterPro" id="IPR017896">
    <property type="entry name" value="4Fe4S_Fe-S-bd"/>
</dbReference>
<dbReference type="EMBL" id="JACRDE010000194">
    <property type="protein sequence ID" value="MBI5249227.1"/>
    <property type="molecule type" value="Genomic_DNA"/>
</dbReference>
<gene>
    <name evidence="5" type="ORF">HY912_07010</name>
</gene>
<dbReference type="Gene3D" id="3.30.70.20">
    <property type="match status" value="1"/>
</dbReference>
<dbReference type="PROSITE" id="PS00198">
    <property type="entry name" value="4FE4S_FER_1"/>
    <property type="match status" value="1"/>
</dbReference>
<evidence type="ECO:0000259" key="4">
    <source>
        <dbReference type="PROSITE" id="PS51379"/>
    </source>
</evidence>
<protein>
    <submittedName>
        <fullName evidence="5">4Fe-4S ferredoxin</fullName>
    </submittedName>
</protein>
<name>A0A9D6V0Q2_9BACT</name>
<sequence length="108" mass="12177">MPPKVDTKKCNGCAGRTEPQCVRICPGDLMAVGEDGKAYCRSLRDCWDCMSCTKDCPTKAIETRIPYQLGYHGAKLVPFMGKGTITWICTDIYGNEERFKYRIRNNAD</sequence>
<dbReference type="GO" id="GO:0051536">
    <property type="term" value="F:iron-sulfur cluster binding"/>
    <property type="evidence" value="ECO:0007669"/>
    <property type="project" value="UniProtKB-KW"/>
</dbReference>
<evidence type="ECO:0000256" key="1">
    <source>
        <dbReference type="ARBA" id="ARBA00022723"/>
    </source>
</evidence>
<evidence type="ECO:0000313" key="5">
    <source>
        <dbReference type="EMBL" id="MBI5249227.1"/>
    </source>
</evidence>
<keyword evidence="3" id="KW-0411">Iron-sulfur</keyword>
<dbReference type="GO" id="GO:0046872">
    <property type="term" value="F:metal ion binding"/>
    <property type="evidence" value="ECO:0007669"/>
    <property type="project" value="UniProtKB-KW"/>
</dbReference>
<reference evidence="5" key="1">
    <citation type="submission" date="2020-07" db="EMBL/GenBank/DDBJ databases">
        <title>Huge and variable diversity of episymbiotic CPR bacteria and DPANN archaea in groundwater ecosystems.</title>
        <authorList>
            <person name="He C.Y."/>
            <person name="Keren R."/>
            <person name="Whittaker M."/>
            <person name="Farag I.F."/>
            <person name="Doudna J."/>
            <person name="Cate J.H.D."/>
            <person name="Banfield J.F."/>
        </authorList>
    </citation>
    <scope>NUCLEOTIDE SEQUENCE</scope>
    <source>
        <strain evidence="5">NC_groundwater_1664_Pr3_B-0.1um_52_9</strain>
    </source>
</reference>
<keyword evidence="2" id="KW-0408">Iron</keyword>
<feature type="domain" description="4Fe-4S ferredoxin-type" evidence="4">
    <location>
        <begin position="36"/>
        <end position="66"/>
    </location>
</feature>
<keyword evidence="1" id="KW-0479">Metal-binding</keyword>
<dbReference type="AlphaFoldDB" id="A0A9D6V0Q2"/>
<evidence type="ECO:0000256" key="3">
    <source>
        <dbReference type="ARBA" id="ARBA00023014"/>
    </source>
</evidence>